<keyword evidence="1" id="KW-0695">RNA-directed DNA polymerase</keyword>
<name>A0A2S2PY89_9HEMI</name>
<evidence type="ECO:0000313" key="1">
    <source>
        <dbReference type="EMBL" id="MBY70334.1"/>
    </source>
</evidence>
<protein>
    <submittedName>
        <fullName evidence="1">Putative RNA-directed DNA polymerase</fullName>
    </submittedName>
</protein>
<sequence length="105" mass="12345">MCLKYKTLIYKAKIRPFWSYRIQIWGSAKPSIIRPLQAFQSICLRMLTGASWFVTNKSFHKDLQNLTVTELKYIIKDSTQNYRTIPNSSTKIFLLSPFLVMFSEV</sequence>
<dbReference type="GO" id="GO:0003964">
    <property type="term" value="F:RNA-directed DNA polymerase activity"/>
    <property type="evidence" value="ECO:0007669"/>
    <property type="project" value="UniProtKB-KW"/>
</dbReference>
<accession>A0A2S2PY89</accession>
<dbReference type="EMBL" id="GGMS01001131">
    <property type="protein sequence ID" value="MBY70334.1"/>
    <property type="molecule type" value="Transcribed_RNA"/>
</dbReference>
<proteinExistence type="predicted"/>
<keyword evidence="1" id="KW-0808">Transferase</keyword>
<reference evidence="1" key="1">
    <citation type="submission" date="2018-04" db="EMBL/GenBank/DDBJ databases">
        <title>Transcriptome assembly of Sipha flava.</title>
        <authorList>
            <person name="Scully E.D."/>
            <person name="Geib S.M."/>
            <person name="Palmer N.A."/>
            <person name="Koch K."/>
            <person name="Bradshaw J."/>
            <person name="Heng-Moss T."/>
            <person name="Sarath G."/>
        </authorList>
    </citation>
    <scope>NUCLEOTIDE SEQUENCE</scope>
</reference>
<organism evidence="1">
    <name type="scientific">Sipha flava</name>
    <name type="common">yellow sugarcane aphid</name>
    <dbReference type="NCBI Taxonomy" id="143950"/>
    <lineage>
        <taxon>Eukaryota</taxon>
        <taxon>Metazoa</taxon>
        <taxon>Ecdysozoa</taxon>
        <taxon>Arthropoda</taxon>
        <taxon>Hexapoda</taxon>
        <taxon>Insecta</taxon>
        <taxon>Pterygota</taxon>
        <taxon>Neoptera</taxon>
        <taxon>Paraneoptera</taxon>
        <taxon>Hemiptera</taxon>
        <taxon>Sternorrhyncha</taxon>
        <taxon>Aphidomorpha</taxon>
        <taxon>Aphidoidea</taxon>
        <taxon>Aphididae</taxon>
        <taxon>Sipha</taxon>
    </lineage>
</organism>
<keyword evidence="1" id="KW-0548">Nucleotidyltransferase</keyword>
<gene>
    <name evidence="1" type="ORF">g.68728</name>
</gene>
<dbReference type="AlphaFoldDB" id="A0A2S2PY89"/>